<evidence type="ECO:0000256" key="2">
    <source>
        <dbReference type="ARBA" id="ARBA00022576"/>
    </source>
</evidence>
<dbReference type="PANTHER" id="PTHR42790">
    <property type="entry name" value="AMINOTRANSFERASE"/>
    <property type="match status" value="1"/>
</dbReference>
<dbReference type="Proteomes" id="UP000308365">
    <property type="component" value="Unassembled WGS sequence"/>
</dbReference>
<evidence type="ECO:0000313" key="7">
    <source>
        <dbReference type="Proteomes" id="UP000308365"/>
    </source>
</evidence>
<evidence type="ECO:0000256" key="1">
    <source>
        <dbReference type="ARBA" id="ARBA00001933"/>
    </source>
</evidence>
<sequence>MVSGNISSLLLFVGLAEWHVPTAGMFLWVKIKGLHDVRKLIEEKAFKKEVKQEEKLHFFFKIFMLPGYHFYLDSSAPCPYFRASFSLASPEQMDMVSTIFSLE</sequence>
<keyword evidence="5" id="KW-1133">Transmembrane helix</keyword>
<evidence type="ECO:0000256" key="5">
    <source>
        <dbReference type="SAM" id="Phobius"/>
    </source>
</evidence>
<evidence type="ECO:0000313" key="6">
    <source>
        <dbReference type="EMBL" id="TKC33501.1"/>
    </source>
</evidence>
<keyword evidence="5" id="KW-0472">Membrane</keyword>
<dbReference type="EMBL" id="RWIC01002996">
    <property type="protein sequence ID" value="TKC33501.1"/>
    <property type="molecule type" value="Genomic_DNA"/>
</dbReference>
<reference evidence="7" key="1">
    <citation type="journal article" date="2019" name="IScience">
        <title>Narwhal Genome Reveals Long-Term Low Genetic Diversity despite Current Large Abundance Size.</title>
        <authorList>
            <person name="Westbury M.V."/>
            <person name="Petersen B."/>
            <person name="Garde E."/>
            <person name="Heide-Jorgensen M.P."/>
            <person name="Lorenzen E.D."/>
        </authorList>
    </citation>
    <scope>NUCLEOTIDE SEQUENCE [LARGE SCALE GENOMIC DNA]</scope>
</reference>
<dbReference type="GO" id="GO:0016212">
    <property type="term" value="F:kynurenine-oxoglutarate transaminase activity"/>
    <property type="evidence" value="ECO:0007669"/>
    <property type="project" value="TreeGrafter"/>
</dbReference>
<keyword evidence="2" id="KW-0032">Aminotransferase</keyword>
<dbReference type="Gene3D" id="3.90.1150.10">
    <property type="entry name" value="Aspartate Aminotransferase, domain 1"/>
    <property type="match status" value="1"/>
</dbReference>
<evidence type="ECO:0000256" key="3">
    <source>
        <dbReference type="ARBA" id="ARBA00022679"/>
    </source>
</evidence>
<keyword evidence="3" id="KW-0808">Transferase</keyword>
<dbReference type="PANTHER" id="PTHR42790:SF19">
    <property type="entry name" value="KYNURENINE_ALPHA-AMINOADIPATE AMINOTRANSFERASE, MITOCHONDRIAL"/>
    <property type="match status" value="1"/>
</dbReference>
<dbReference type="GO" id="GO:1901605">
    <property type="term" value="P:alpha-amino acid metabolic process"/>
    <property type="evidence" value="ECO:0007669"/>
    <property type="project" value="TreeGrafter"/>
</dbReference>
<comment type="cofactor">
    <cofactor evidence="1">
        <name>pyridoxal 5'-phosphate</name>
        <dbReference type="ChEBI" id="CHEBI:597326"/>
    </cofactor>
</comment>
<evidence type="ECO:0000256" key="4">
    <source>
        <dbReference type="ARBA" id="ARBA00022898"/>
    </source>
</evidence>
<feature type="transmembrane region" description="Helical" evidence="5">
    <location>
        <begin position="6"/>
        <end position="29"/>
    </location>
</feature>
<organism evidence="6 7">
    <name type="scientific">Monodon monoceros</name>
    <name type="common">Narwhal</name>
    <name type="synonym">Ceratodon monodon</name>
    <dbReference type="NCBI Taxonomy" id="40151"/>
    <lineage>
        <taxon>Eukaryota</taxon>
        <taxon>Metazoa</taxon>
        <taxon>Chordata</taxon>
        <taxon>Craniata</taxon>
        <taxon>Vertebrata</taxon>
        <taxon>Euteleostomi</taxon>
        <taxon>Mammalia</taxon>
        <taxon>Eutheria</taxon>
        <taxon>Laurasiatheria</taxon>
        <taxon>Artiodactyla</taxon>
        <taxon>Whippomorpha</taxon>
        <taxon>Cetacea</taxon>
        <taxon>Odontoceti</taxon>
        <taxon>Monodontidae</taxon>
        <taxon>Monodon</taxon>
    </lineage>
</organism>
<proteinExistence type="predicted"/>
<comment type="caution">
    <text evidence="6">The sequence shown here is derived from an EMBL/GenBank/DDBJ whole genome shotgun (WGS) entry which is preliminary data.</text>
</comment>
<dbReference type="InterPro" id="IPR050859">
    <property type="entry name" value="Class-I_PLP-dep_aminotransf"/>
</dbReference>
<dbReference type="InterPro" id="IPR015422">
    <property type="entry name" value="PyrdxlP-dep_Trfase_small"/>
</dbReference>
<dbReference type="AlphaFoldDB" id="A0A4U1EBK7"/>
<dbReference type="InterPro" id="IPR015424">
    <property type="entry name" value="PyrdxlP-dep_Trfase"/>
</dbReference>
<keyword evidence="5" id="KW-0812">Transmembrane</keyword>
<dbReference type="SUPFAM" id="SSF53383">
    <property type="entry name" value="PLP-dependent transferases"/>
    <property type="match status" value="1"/>
</dbReference>
<name>A0A4U1EBK7_MONMO</name>
<keyword evidence="4" id="KW-0663">Pyridoxal phosphate</keyword>
<protein>
    <submittedName>
        <fullName evidence="6">Uncharacterized protein</fullName>
    </submittedName>
</protein>
<accession>A0A4U1EBK7</accession>
<gene>
    <name evidence="6" type="ORF">EI555_000323</name>
</gene>